<dbReference type="EMBL" id="CAXLJM020000057">
    <property type="protein sequence ID" value="CAL8118164.1"/>
    <property type="molecule type" value="Genomic_DNA"/>
</dbReference>
<organism evidence="1 2">
    <name type="scientific">Orchesella dallaii</name>
    <dbReference type="NCBI Taxonomy" id="48710"/>
    <lineage>
        <taxon>Eukaryota</taxon>
        <taxon>Metazoa</taxon>
        <taxon>Ecdysozoa</taxon>
        <taxon>Arthropoda</taxon>
        <taxon>Hexapoda</taxon>
        <taxon>Collembola</taxon>
        <taxon>Entomobryomorpha</taxon>
        <taxon>Entomobryoidea</taxon>
        <taxon>Orchesellidae</taxon>
        <taxon>Orchesellinae</taxon>
        <taxon>Orchesella</taxon>
    </lineage>
</organism>
<proteinExistence type="predicted"/>
<evidence type="ECO:0000313" key="1">
    <source>
        <dbReference type="EMBL" id="CAL8118164.1"/>
    </source>
</evidence>
<evidence type="ECO:0000313" key="2">
    <source>
        <dbReference type="Proteomes" id="UP001642540"/>
    </source>
</evidence>
<reference evidence="1 2" key="1">
    <citation type="submission" date="2024-08" db="EMBL/GenBank/DDBJ databases">
        <authorList>
            <person name="Cucini C."/>
            <person name="Frati F."/>
        </authorList>
    </citation>
    <scope>NUCLEOTIDE SEQUENCE [LARGE SCALE GENOMIC DNA]</scope>
</reference>
<accession>A0ABP1R2R9</accession>
<comment type="caution">
    <text evidence="1">The sequence shown here is derived from an EMBL/GenBank/DDBJ whole genome shotgun (WGS) entry which is preliminary data.</text>
</comment>
<dbReference type="Proteomes" id="UP001642540">
    <property type="component" value="Unassembled WGS sequence"/>
</dbReference>
<name>A0ABP1R2R9_9HEXA</name>
<protein>
    <submittedName>
        <fullName evidence="1">Uncharacterized protein</fullName>
    </submittedName>
</protein>
<gene>
    <name evidence="1" type="ORF">ODALV1_LOCUS18009</name>
</gene>
<sequence length="146" mass="16719">MMIATVGEVVIPQLNLPNDTAEVDLDEQYLLVMRRDFGGLCYPNKEVIKICTILETHVRFWNSKGLQNMKKRKVIESSLRECQTRRLTDAMKCEEGDTDHGVEFVRNIMNIYLEARLHHLARESTATVVPTTNRNSNKKGTHFAGN</sequence>
<keyword evidence="2" id="KW-1185">Reference proteome</keyword>